<evidence type="ECO:0000259" key="4">
    <source>
        <dbReference type="PROSITE" id="PS50089"/>
    </source>
</evidence>
<dbReference type="SUPFAM" id="SSF57850">
    <property type="entry name" value="RING/U-box"/>
    <property type="match status" value="1"/>
</dbReference>
<evidence type="ECO:0000256" key="3">
    <source>
        <dbReference type="PROSITE-ProRule" id="PRU00175"/>
    </source>
</evidence>
<dbReference type="PROSITE" id="PS50089">
    <property type="entry name" value="ZF_RING_2"/>
    <property type="match status" value="1"/>
</dbReference>
<dbReference type="PANTHER" id="PTHR45676:SF41">
    <property type="entry name" value="RING-H2 FINGER PROTEIN ATL66"/>
    <property type="match status" value="1"/>
</dbReference>
<dbReference type="OrthoDB" id="21204at2759"/>
<dbReference type="EMBL" id="CAJEWN010000275">
    <property type="protein sequence ID" value="CAD2176391.1"/>
    <property type="molecule type" value="Genomic_DNA"/>
</dbReference>
<dbReference type="Gene3D" id="3.30.40.10">
    <property type="entry name" value="Zinc/RING finger domain, C3HC4 (zinc finger)"/>
    <property type="match status" value="1"/>
</dbReference>
<keyword evidence="1 3" id="KW-0479">Metal-binding</keyword>
<reference evidence="5 6" key="1">
    <citation type="submission" date="2020-08" db="EMBL/GenBank/DDBJ databases">
        <authorList>
            <person name="Koutsovoulos G."/>
            <person name="Danchin GJ E."/>
        </authorList>
    </citation>
    <scope>NUCLEOTIDE SEQUENCE [LARGE SCALE GENOMIC DNA]</scope>
</reference>
<dbReference type="InterPro" id="IPR001841">
    <property type="entry name" value="Znf_RING"/>
</dbReference>
<dbReference type="Pfam" id="PF13639">
    <property type="entry name" value="zf-RING_2"/>
    <property type="match status" value="1"/>
</dbReference>
<sequence>MISDGSAVNEIKEYCEKYMGDTIEEIRENCKNKMKEFMYNDAVINGSTECSVCLEEFQEEEIIAKTKCNHYFHWDCISKNFKEGRGNFGKCPICRGELDLDDNEDAVELNNKLKIVDLEFKGRFVFRLF</sequence>
<protein>
    <recommendedName>
        <fullName evidence="4">RING-type domain-containing protein</fullName>
    </recommendedName>
</protein>
<name>A0A6V7VQF7_MELEN</name>
<dbReference type="PANTHER" id="PTHR45676">
    <property type="entry name" value="RING-H2 FINGER PROTEIN ATL51-RELATED"/>
    <property type="match status" value="1"/>
</dbReference>
<evidence type="ECO:0000256" key="2">
    <source>
        <dbReference type="ARBA" id="ARBA00022833"/>
    </source>
</evidence>
<evidence type="ECO:0000313" key="5">
    <source>
        <dbReference type="EMBL" id="CAD2176391.1"/>
    </source>
</evidence>
<keyword evidence="1 3" id="KW-0863">Zinc-finger</keyword>
<comment type="caution">
    <text evidence="5">The sequence shown here is derived from an EMBL/GenBank/DDBJ whole genome shotgun (WGS) entry which is preliminary data.</text>
</comment>
<gene>
    <name evidence="5" type="ORF">MENT_LOCUS28200</name>
</gene>
<organism evidence="5 6">
    <name type="scientific">Meloidogyne enterolobii</name>
    <name type="common">Root-knot nematode worm</name>
    <name type="synonym">Meloidogyne mayaguensis</name>
    <dbReference type="NCBI Taxonomy" id="390850"/>
    <lineage>
        <taxon>Eukaryota</taxon>
        <taxon>Metazoa</taxon>
        <taxon>Ecdysozoa</taxon>
        <taxon>Nematoda</taxon>
        <taxon>Chromadorea</taxon>
        <taxon>Rhabditida</taxon>
        <taxon>Tylenchina</taxon>
        <taxon>Tylenchomorpha</taxon>
        <taxon>Tylenchoidea</taxon>
        <taxon>Meloidogynidae</taxon>
        <taxon>Meloidogyninae</taxon>
        <taxon>Meloidogyne</taxon>
    </lineage>
</organism>
<dbReference type="Proteomes" id="UP000580250">
    <property type="component" value="Unassembled WGS sequence"/>
</dbReference>
<accession>A0A6V7VQF7</accession>
<dbReference type="AlphaFoldDB" id="A0A6V7VQF7"/>
<keyword evidence="2" id="KW-0862">Zinc</keyword>
<dbReference type="SMART" id="SM00184">
    <property type="entry name" value="RING"/>
    <property type="match status" value="1"/>
</dbReference>
<feature type="domain" description="RING-type" evidence="4">
    <location>
        <begin position="50"/>
        <end position="95"/>
    </location>
</feature>
<dbReference type="GO" id="GO:0008270">
    <property type="term" value="F:zinc ion binding"/>
    <property type="evidence" value="ECO:0007669"/>
    <property type="project" value="UniProtKB-KW"/>
</dbReference>
<evidence type="ECO:0000256" key="1">
    <source>
        <dbReference type="ARBA" id="ARBA00022771"/>
    </source>
</evidence>
<dbReference type="InterPro" id="IPR013083">
    <property type="entry name" value="Znf_RING/FYVE/PHD"/>
</dbReference>
<proteinExistence type="predicted"/>
<dbReference type="CDD" id="cd16448">
    <property type="entry name" value="RING-H2"/>
    <property type="match status" value="1"/>
</dbReference>
<evidence type="ECO:0000313" key="6">
    <source>
        <dbReference type="Proteomes" id="UP000580250"/>
    </source>
</evidence>